<reference evidence="2 3" key="1">
    <citation type="submission" date="2014-04" db="EMBL/GenBank/DDBJ databases">
        <authorList>
            <consortium name="DOE Joint Genome Institute"/>
            <person name="Kuo A."/>
            <person name="Kohler A."/>
            <person name="Nagy L.G."/>
            <person name="Floudas D."/>
            <person name="Copeland A."/>
            <person name="Barry K.W."/>
            <person name="Cichocki N."/>
            <person name="Veneault-Fourrey C."/>
            <person name="LaButti K."/>
            <person name="Lindquist E.A."/>
            <person name="Lipzen A."/>
            <person name="Lundell T."/>
            <person name="Morin E."/>
            <person name="Murat C."/>
            <person name="Sun H."/>
            <person name="Tunlid A."/>
            <person name="Henrissat B."/>
            <person name="Grigoriev I.V."/>
            <person name="Hibbett D.S."/>
            <person name="Martin F."/>
            <person name="Nordberg H.P."/>
            <person name="Cantor M.N."/>
            <person name="Hua S.X."/>
        </authorList>
    </citation>
    <scope>NUCLEOTIDE SEQUENCE [LARGE SCALE GENOMIC DNA]</scope>
    <source>
        <strain evidence="2 3">Foug A</strain>
    </source>
</reference>
<organism evidence="2 3">
    <name type="scientific">Scleroderma citrinum Foug A</name>
    <dbReference type="NCBI Taxonomy" id="1036808"/>
    <lineage>
        <taxon>Eukaryota</taxon>
        <taxon>Fungi</taxon>
        <taxon>Dikarya</taxon>
        <taxon>Basidiomycota</taxon>
        <taxon>Agaricomycotina</taxon>
        <taxon>Agaricomycetes</taxon>
        <taxon>Agaricomycetidae</taxon>
        <taxon>Boletales</taxon>
        <taxon>Sclerodermatineae</taxon>
        <taxon>Sclerodermataceae</taxon>
        <taxon>Scleroderma</taxon>
    </lineage>
</organism>
<dbReference type="InParanoid" id="A0A0C2YNE0"/>
<evidence type="ECO:0000313" key="3">
    <source>
        <dbReference type="Proteomes" id="UP000053989"/>
    </source>
</evidence>
<keyword evidence="3" id="KW-1185">Reference proteome</keyword>
<feature type="region of interest" description="Disordered" evidence="1">
    <location>
        <begin position="15"/>
        <end position="59"/>
    </location>
</feature>
<proteinExistence type="predicted"/>
<evidence type="ECO:0000313" key="2">
    <source>
        <dbReference type="EMBL" id="KIM51263.1"/>
    </source>
</evidence>
<dbReference type="Proteomes" id="UP000053989">
    <property type="component" value="Unassembled WGS sequence"/>
</dbReference>
<gene>
    <name evidence="2" type="ORF">SCLCIDRAFT_1224669</name>
</gene>
<name>A0A0C2YNE0_9AGAM</name>
<reference evidence="3" key="2">
    <citation type="submission" date="2015-01" db="EMBL/GenBank/DDBJ databases">
        <title>Evolutionary Origins and Diversification of the Mycorrhizal Mutualists.</title>
        <authorList>
            <consortium name="DOE Joint Genome Institute"/>
            <consortium name="Mycorrhizal Genomics Consortium"/>
            <person name="Kohler A."/>
            <person name="Kuo A."/>
            <person name="Nagy L.G."/>
            <person name="Floudas D."/>
            <person name="Copeland A."/>
            <person name="Barry K.W."/>
            <person name="Cichocki N."/>
            <person name="Veneault-Fourrey C."/>
            <person name="LaButti K."/>
            <person name="Lindquist E.A."/>
            <person name="Lipzen A."/>
            <person name="Lundell T."/>
            <person name="Morin E."/>
            <person name="Murat C."/>
            <person name="Riley R."/>
            <person name="Ohm R."/>
            <person name="Sun H."/>
            <person name="Tunlid A."/>
            <person name="Henrissat B."/>
            <person name="Grigoriev I.V."/>
            <person name="Hibbett D.S."/>
            <person name="Martin F."/>
        </authorList>
    </citation>
    <scope>NUCLEOTIDE SEQUENCE [LARGE SCALE GENOMIC DNA]</scope>
    <source>
        <strain evidence="3">Foug A</strain>
    </source>
</reference>
<dbReference type="HOGENOM" id="CLU_2211513_0_0_1"/>
<accession>A0A0C2YNE0</accession>
<dbReference type="AlphaFoldDB" id="A0A0C2YNE0"/>
<feature type="compositionally biased region" description="Basic and acidic residues" evidence="1">
    <location>
        <begin position="47"/>
        <end position="58"/>
    </location>
</feature>
<dbReference type="EMBL" id="KN822271">
    <property type="protein sequence ID" value="KIM51263.1"/>
    <property type="molecule type" value="Genomic_DNA"/>
</dbReference>
<protein>
    <submittedName>
        <fullName evidence="2">Uncharacterized protein</fullName>
    </submittedName>
</protein>
<sequence length="107" mass="12301">MIVVQIDFKQSINKMNQSGMDTRKETKALQDIGEAEEEENTDNNLQEDSRPQEEETQLHGRSISVSRALFAASHTICIFASFESWCLFARGRWARCGDLHYRPSYLS</sequence>
<evidence type="ECO:0000256" key="1">
    <source>
        <dbReference type="SAM" id="MobiDB-lite"/>
    </source>
</evidence>